<dbReference type="InterPro" id="IPR016155">
    <property type="entry name" value="Mopterin_synth/thiamin_S_b"/>
</dbReference>
<dbReference type="RefSeq" id="WP_015751176.1">
    <property type="nucleotide sequence ID" value="NC_013223.1"/>
</dbReference>
<dbReference type="PANTHER" id="PTHR34472">
    <property type="entry name" value="SULFUR CARRIER PROTEIN THIS"/>
    <property type="match status" value="1"/>
</dbReference>
<dbReference type="Gene3D" id="3.10.20.30">
    <property type="match status" value="1"/>
</dbReference>
<dbReference type="CDD" id="cd00565">
    <property type="entry name" value="Ubl_ThiS"/>
    <property type="match status" value="1"/>
</dbReference>
<gene>
    <name evidence="1" type="ordered locus">Dret_0726</name>
</gene>
<sequence length="66" mass="7464">MEIQVNGELVRVCEPMDLAAYLQTLKLDFDRVVVEYNGAIVPREKWPEIWLSAGDRVEIVQFVGGG</sequence>
<dbReference type="InterPro" id="IPR010035">
    <property type="entry name" value="Thi_S"/>
</dbReference>
<accession>C8X0S1</accession>
<evidence type="ECO:0000313" key="1">
    <source>
        <dbReference type="EMBL" id="ACV68018.1"/>
    </source>
</evidence>
<proteinExistence type="predicted"/>
<dbReference type="SUPFAM" id="SSF54285">
    <property type="entry name" value="MoaD/ThiS"/>
    <property type="match status" value="1"/>
</dbReference>
<dbReference type="KEGG" id="drt:Dret_0726"/>
<dbReference type="AlphaFoldDB" id="C8X0S1"/>
<organism evidence="1 2">
    <name type="scientific">Desulfohalobium retbaense (strain ATCC 49708 / DSM 5692 / JCM 16813 / HR100)</name>
    <dbReference type="NCBI Taxonomy" id="485915"/>
    <lineage>
        <taxon>Bacteria</taxon>
        <taxon>Pseudomonadati</taxon>
        <taxon>Thermodesulfobacteriota</taxon>
        <taxon>Desulfovibrionia</taxon>
        <taxon>Desulfovibrionales</taxon>
        <taxon>Desulfohalobiaceae</taxon>
        <taxon>Desulfohalobium</taxon>
    </lineage>
</organism>
<dbReference type="STRING" id="485915.Dret_0726"/>
<protein>
    <submittedName>
        <fullName evidence="1">Thiamine biosynthesis protein ThiS</fullName>
    </submittedName>
</protein>
<dbReference type="eggNOG" id="COG2104">
    <property type="taxonomic scope" value="Bacteria"/>
</dbReference>
<dbReference type="Pfam" id="PF02597">
    <property type="entry name" value="ThiS"/>
    <property type="match status" value="1"/>
</dbReference>
<keyword evidence="2" id="KW-1185">Reference proteome</keyword>
<dbReference type="HOGENOM" id="CLU_174611_3_3_7"/>
<dbReference type="PANTHER" id="PTHR34472:SF1">
    <property type="entry name" value="SULFUR CARRIER PROTEIN THIS"/>
    <property type="match status" value="1"/>
</dbReference>
<dbReference type="NCBIfam" id="TIGR01683">
    <property type="entry name" value="thiS"/>
    <property type="match status" value="1"/>
</dbReference>
<reference evidence="2" key="1">
    <citation type="submission" date="2009-09" db="EMBL/GenBank/DDBJ databases">
        <title>The complete chromosome of Desulfohalobium retbaense DSM 5692.</title>
        <authorList>
            <consortium name="US DOE Joint Genome Institute (JGI-PGF)"/>
            <person name="Lucas S."/>
            <person name="Copeland A."/>
            <person name="Lapidus A."/>
            <person name="Glavina del Rio T."/>
            <person name="Dalin E."/>
            <person name="Tice H."/>
            <person name="Bruce D."/>
            <person name="Goodwin L."/>
            <person name="Pitluck S."/>
            <person name="Kyrpides N."/>
            <person name="Mavromatis K."/>
            <person name="Ivanova N."/>
            <person name="Mikhailova N."/>
            <person name="Munk A.C."/>
            <person name="Brettin T."/>
            <person name="Detter J.C."/>
            <person name="Han C."/>
            <person name="Tapia R."/>
            <person name="Larimer F."/>
            <person name="Land M."/>
            <person name="Hauser L."/>
            <person name="Markowitz V."/>
            <person name="Cheng J.-F."/>
            <person name="Hugenholtz P."/>
            <person name="Woyke T."/>
            <person name="Wu D."/>
            <person name="Spring S."/>
            <person name="Klenk H.-P."/>
            <person name="Eisen J.A."/>
        </authorList>
    </citation>
    <scope>NUCLEOTIDE SEQUENCE [LARGE SCALE GENOMIC DNA]</scope>
    <source>
        <strain evidence="2">DSM 5692</strain>
    </source>
</reference>
<dbReference type="OrthoDB" id="197113at2"/>
<reference evidence="1 2" key="2">
    <citation type="journal article" date="2010" name="Stand. Genomic Sci.">
        <title>Complete genome sequence of Desulfohalobium retbaense type strain (HR(100)).</title>
        <authorList>
            <person name="Spring S."/>
            <person name="Nolan M."/>
            <person name="Lapidus A."/>
            <person name="Glavina Del Rio T."/>
            <person name="Copeland A."/>
            <person name="Tice H."/>
            <person name="Cheng J.F."/>
            <person name="Lucas S."/>
            <person name="Land M."/>
            <person name="Chen F."/>
            <person name="Bruce D."/>
            <person name="Goodwin L."/>
            <person name="Pitluck S."/>
            <person name="Ivanova N."/>
            <person name="Mavromatis K."/>
            <person name="Mikhailova N."/>
            <person name="Pati A."/>
            <person name="Chen A."/>
            <person name="Palaniappan K."/>
            <person name="Hauser L."/>
            <person name="Chang Y.J."/>
            <person name="Jeffries C.D."/>
            <person name="Munk C."/>
            <person name="Kiss H."/>
            <person name="Chain P."/>
            <person name="Han C."/>
            <person name="Brettin T."/>
            <person name="Detter J.C."/>
            <person name="Schuler E."/>
            <person name="Goker M."/>
            <person name="Rohde M."/>
            <person name="Bristow J."/>
            <person name="Eisen J.A."/>
            <person name="Markowitz V."/>
            <person name="Hugenholtz P."/>
            <person name="Kyrpides N.C."/>
            <person name="Klenk H.P."/>
        </authorList>
    </citation>
    <scope>NUCLEOTIDE SEQUENCE [LARGE SCALE GENOMIC DNA]</scope>
    <source>
        <strain evidence="1 2">DSM 5692</strain>
    </source>
</reference>
<dbReference type="EMBL" id="CP001734">
    <property type="protein sequence ID" value="ACV68018.1"/>
    <property type="molecule type" value="Genomic_DNA"/>
</dbReference>
<name>C8X0S1_DESRD</name>
<evidence type="ECO:0000313" key="2">
    <source>
        <dbReference type="Proteomes" id="UP000001052"/>
    </source>
</evidence>
<dbReference type="Proteomes" id="UP000001052">
    <property type="component" value="Chromosome"/>
</dbReference>
<dbReference type="InterPro" id="IPR012675">
    <property type="entry name" value="Beta-grasp_dom_sf"/>
</dbReference>
<dbReference type="InterPro" id="IPR003749">
    <property type="entry name" value="ThiS/MoaD-like"/>
</dbReference>